<dbReference type="EMBL" id="CP063982">
    <property type="protein sequence ID" value="UOD51485.1"/>
    <property type="molecule type" value="Genomic_DNA"/>
</dbReference>
<reference evidence="1 2" key="1">
    <citation type="submission" date="2020-11" db="EMBL/GenBank/DDBJ databases">
        <title>Algicoccus daihaiensis sp.nov., isolated from Daihai Lake in Inner Mongolia.</title>
        <authorList>
            <person name="Kai J."/>
        </authorList>
    </citation>
    <scope>NUCLEOTIDE SEQUENCE [LARGE SCALE GENOMIC DNA]</scope>
    <source>
        <strain evidence="2">f23</strain>
    </source>
</reference>
<dbReference type="PANTHER" id="PTHR34009">
    <property type="entry name" value="PROTEIN STAR"/>
    <property type="match status" value="1"/>
</dbReference>
<gene>
    <name evidence="1" type="ORF">DHf2319_06590</name>
</gene>
<organism evidence="1 2">
    <name type="scientific">Orrella daihaiensis</name>
    <dbReference type="NCBI Taxonomy" id="2782176"/>
    <lineage>
        <taxon>Bacteria</taxon>
        <taxon>Pseudomonadati</taxon>
        <taxon>Pseudomonadota</taxon>
        <taxon>Betaproteobacteria</taxon>
        <taxon>Burkholderiales</taxon>
        <taxon>Alcaligenaceae</taxon>
        <taxon>Orrella</taxon>
    </lineage>
</organism>
<dbReference type="Proteomes" id="UP000831607">
    <property type="component" value="Chromosome"/>
</dbReference>
<evidence type="ECO:0008006" key="3">
    <source>
        <dbReference type="Google" id="ProtNLM"/>
    </source>
</evidence>
<accession>A0ABY4AQ23</accession>
<protein>
    <recommendedName>
        <fullName evidence="3">Methyltransferase FkbM domain-containing protein</fullName>
    </recommendedName>
</protein>
<dbReference type="InterPro" id="IPR053202">
    <property type="entry name" value="EGF_Rcpt_Signaling_Reg"/>
</dbReference>
<dbReference type="RefSeq" id="WP_243479948.1">
    <property type="nucleotide sequence ID" value="NZ_CP063982.1"/>
</dbReference>
<proteinExistence type="predicted"/>
<evidence type="ECO:0000313" key="2">
    <source>
        <dbReference type="Proteomes" id="UP000831607"/>
    </source>
</evidence>
<sequence>MGNARSLMILVDLTKYFFRFILSDRRKKYGKTIDGEEIFSSNYQDLAVIKLFDRKHGGTYVEIGAQDAVKRSNSYALEINYGWRGLSFEIDREYVRFFNWFRHNTCIEGDATKHDYAEIFNQHALPKIIDYLQIDIDPPEASLAVLKQIPFDQFSFSFITFEHDAYQFGQQTALAQRQILELNGYVPLALDVSQDNKPFEDWWVSQAIFAKLADKTDLPLKNQDCQTIAIELARL</sequence>
<dbReference type="PANTHER" id="PTHR34009:SF2">
    <property type="entry name" value="PROTEIN STAR"/>
    <property type="match status" value="1"/>
</dbReference>
<evidence type="ECO:0000313" key="1">
    <source>
        <dbReference type="EMBL" id="UOD51485.1"/>
    </source>
</evidence>
<name>A0ABY4AQ23_9BURK</name>
<keyword evidence="2" id="KW-1185">Reference proteome</keyword>